<keyword evidence="2" id="KW-1185">Reference proteome</keyword>
<protein>
    <submittedName>
        <fullName evidence="1">Uncharacterized protein</fullName>
    </submittedName>
</protein>
<dbReference type="AlphaFoldDB" id="A0A1I5W4G3"/>
<organism evidence="1 2">
    <name type="scientific">Psychrobacillus psychrotolerans</name>
    <dbReference type="NCBI Taxonomy" id="126156"/>
    <lineage>
        <taxon>Bacteria</taxon>
        <taxon>Bacillati</taxon>
        <taxon>Bacillota</taxon>
        <taxon>Bacilli</taxon>
        <taxon>Bacillales</taxon>
        <taxon>Bacillaceae</taxon>
        <taxon>Psychrobacillus</taxon>
    </lineage>
</organism>
<sequence>MVVGNICAERGVEYKEEAVTVDKLQGLQIRQGGGRWFETSRDHHFL</sequence>
<accession>A0A1I5W4G3</accession>
<evidence type="ECO:0000313" key="1">
    <source>
        <dbReference type="EMBL" id="SFQ14620.1"/>
    </source>
</evidence>
<name>A0A1I5W4G3_9BACI</name>
<dbReference type="EMBL" id="FOXU01000001">
    <property type="protein sequence ID" value="SFQ14620.1"/>
    <property type="molecule type" value="Genomic_DNA"/>
</dbReference>
<reference evidence="2" key="1">
    <citation type="submission" date="2016-10" db="EMBL/GenBank/DDBJ databases">
        <authorList>
            <person name="Varghese N."/>
            <person name="Submissions S."/>
        </authorList>
    </citation>
    <scope>NUCLEOTIDE SEQUENCE [LARGE SCALE GENOMIC DNA]</scope>
    <source>
        <strain evidence="2">DSM 11706</strain>
    </source>
</reference>
<gene>
    <name evidence="1" type="ORF">SAMN05421670_1098</name>
</gene>
<dbReference type="Proteomes" id="UP000198734">
    <property type="component" value="Unassembled WGS sequence"/>
</dbReference>
<evidence type="ECO:0000313" key="2">
    <source>
        <dbReference type="Proteomes" id="UP000198734"/>
    </source>
</evidence>
<proteinExistence type="predicted"/>